<protein>
    <submittedName>
        <fullName evidence="2">Uncharacterized protein</fullName>
    </submittedName>
</protein>
<sequence length="141" mass="16617">MKINETNFNEVLNNSKNEDIIHYKQIAFSISKTTGYITLTLIVHPIFYLFVFIFCFAFILALYTLIGLLFFNVKEVKYIGLLSVLIVVFFAKKISKYIFDLVFKKQITDFHFFVSKTFDKTNDKKIFINTKDFNSGWAKLF</sequence>
<dbReference type="EMBL" id="RJTU01000061">
    <property type="protein sequence ID" value="ROI13192.1"/>
    <property type="molecule type" value="Genomic_DNA"/>
</dbReference>
<comment type="caution">
    <text evidence="2">The sequence shown here is derived from an EMBL/GenBank/DDBJ whole genome shotgun (WGS) entry which is preliminary data.</text>
</comment>
<feature type="transmembrane region" description="Helical" evidence="1">
    <location>
        <begin position="76"/>
        <end position="95"/>
    </location>
</feature>
<keyword evidence="1" id="KW-0472">Membrane</keyword>
<keyword evidence="1" id="KW-0812">Transmembrane</keyword>
<reference evidence="3" key="1">
    <citation type="submission" date="2018-11" db="EMBL/GenBank/DDBJ databases">
        <title>Proposal to divide the Flavobacteriaceae and reorganize its genera based on Amino Acid Identity values calculated from whole genome sequences.</title>
        <authorList>
            <person name="Nicholson A.C."/>
            <person name="Gulvik C.A."/>
            <person name="Whitney A.M."/>
            <person name="Humrighouse B.W."/>
            <person name="Bell M."/>
            <person name="Holmes B."/>
            <person name="Steigerwalt A."/>
            <person name="Villarma A."/>
            <person name="Sheth M."/>
            <person name="Batra D."/>
            <person name="Pryor J."/>
            <person name="Bernardet J.-F."/>
            <person name="Hugo C."/>
            <person name="Kampfer P."/>
            <person name="Newman J."/>
            <person name="Mcquiston J.R."/>
        </authorList>
    </citation>
    <scope>NUCLEOTIDE SEQUENCE [LARGE SCALE GENOMIC DNA]</scope>
    <source>
        <strain evidence="3">DSM 22165</strain>
    </source>
</reference>
<keyword evidence="1" id="KW-1133">Transmembrane helix</keyword>
<name>A0A3N0X759_9FLAO</name>
<organism evidence="2 3">
    <name type="scientific">Epilithonimonas hominis</name>
    <dbReference type="NCBI Taxonomy" id="420404"/>
    <lineage>
        <taxon>Bacteria</taxon>
        <taxon>Pseudomonadati</taxon>
        <taxon>Bacteroidota</taxon>
        <taxon>Flavobacteriia</taxon>
        <taxon>Flavobacteriales</taxon>
        <taxon>Weeksellaceae</taxon>
        <taxon>Chryseobacterium group</taxon>
        <taxon>Epilithonimonas</taxon>
    </lineage>
</organism>
<proteinExistence type="predicted"/>
<dbReference type="Proteomes" id="UP000267623">
    <property type="component" value="Unassembled WGS sequence"/>
</dbReference>
<reference evidence="3" key="2">
    <citation type="submission" date="2018-11" db="EMBL/GenBank/DDBJ databases">
        <title>Proposal to divide the Flavobacteriaceae and reorganize its genera based on Amino Acid Identity values calculated from whole genome sequences.</title>
        <authorList>
            <person name="Nicholson A.C."/>
            <person name="Gulvik C.A."/>
            <person name="Whitney A.M."/>
            <person name="Humrighouse B.W."/>
            <person name="Bell M."/>
            <person name="Holmes B."/>
            <person name="Steigerwalt A."/>
            <person name="Villarma A."/>
            <person name="Sheth M."/>
            <person name="Batra D."/>
            <person name="Pryor J."/>
            <person name="Bernardet J.-F."/>
            <person name="Hugo C."/>
            <person name="Kampfer P."/>
            <person name="Newman J."/>
            <person name="Mcquiston J."/>
        </authorList>
    </citation>
    <scope>NUCLEOTIDE SEQUENCE [LARGE SCALE GENOMIC DNA]</scope>
    <source>
        <strain evidence="3">DSM 22165</strain>
    </source>
</reference>
<accession>A0A3N0X759</accession>
<dbReference type="AlphaFoldDB" id="A0A3N0X759"/>
<feature type="transmembrane region" description="Helical" evidence="1">
    <location>
        <begin position="46"/>
        <end position="70"/>
    </location>
</feature>
<evidence type="ECO:0000313" key="3">
    <source>
        <dbReference type="Proteomes" id="UP000267623"/>
    </source>
</evidence>
<gene>
    <name evidence="2" type="ORF">EGH73_08685</name>
</gene>
<evidence type="ECO:0000313" key="2">
    <source>
        <dbReference type="EMBL" id="ROI13192.1"/>
    </source>
</evidence>
<evidence type="ECO:0000256" key="1">
    <source>
        <dbReference type="SAM" id="Phobius"/>
    </source>
</evidence>
<dbReference type="RefSeq" id="WP_123281496.1">
    <property type="nucleotide sequence ID" value="NZ_RJTU01000061.1"/>
</dbReference>